<feature type="domain" description="Dynamin N-terminal" evidence="3">
    <location>
        <begin position="229"/>
        <end position="295"/>
    </location>
</feature>
<feature type="coiled-coil region" evidence="1">
    <location>
        <begin position="682"/>
        <end position="709"/>
    </location>
</feature>
<proteinExistence type="predicted"/>
<dbReference type="PANTHER" id="PTHR43681">
    <property type="entry name" value="TRANSMEMBRANE GTPASE FZO"/>
    <property type="match status" value="1"/>
</dbReference>
<gene>
    <name evidence="4" type="ORF">DLAC_06178</name>
</gene>
<protein>
    <recommendedName>
        <fullName evidence="3">Dynamin N-terminal domain-containing protein</fullName>
    </recommendedName>
</protein>
<dbReference type="FunCoup" id="A0A151ZHU3">
    <property type="interactions" value="1"/>
</dbReference>
<dbReference type="GO" id="GO:0005525">
    <property type="term" value="F:GTP binding"/>
    <property type="evidence" value="ECO:0007669"/>
    <property type="project" value="InterPro"/>
</dbReference>
<dbReference type="InterPro" id="IPR027417">
    <property type="entry name" value="P-loop_NTPase"/>
</dbReference>
<dbReference type="InterPro" id="IPR051943">
    <property type="entry name" value="TRAFAC_Dynamin-like_GTPase"/>
</dbReference>
<dbReference type="Pfam" id="PF00350">
    <property type="entry name" value="Dynamin_N"/>
    <property type="match status" value="2"/>
</dbReference>
<reference evidence="4 5" key="1">
    <citation type="submission" date="2015-12" db="EMBL/GenBank/DDBJ databases">
        <title>Dictyostelia acquired genes for synthesis and detection of signals that induce cell-type specialization by lateral gene transfer from prokaryotes.</title>
        <authorList>
            <person name="Gloeckner G."/>
            <person name="Schaap P."/>
        </authorList>
    </citation>
    <scope>NUCLEOTIDE SEQUENCE [LARGE SCALE GENOMIC DNA]</scope>
    <source>
        <strain evidence="4 5">TK</strain>
    </source>
</reference>
<evidence type="ECO:0000256" key="2">
    <source>
        <dbReference type="SAM" id="Phobius"/>
    </source>
</evidence>
<keyword evidence="5" id="KW-1185">Reference proteome</keyword>
<keyword evidence="2" id="KW-0812">Transmembrane</keyword>
<dbReference type="OMA" id="HFWEDVQ"/>
<dbReference type="Gene3D" id="3.40.50.300">
    <property type="entry name" value="P-loop containing nucleotide triphosphate hydrolases"/>
    <property type="match status" value="1"/>
</dbReference>
<keyword evidence="2" id="KW-1133">Transmembrane helix</keyword>
<dbReference type="EMBL" id="LODT01000028">
    <property type="protein sequence ID" value="KYQ93485.1"/>
    <property type="molecule type" value="Genomic_DNA"/>
</dbReference>
<dbReference type="SUPFAM" id="SSF52540">
    <property type="entry name" value="P-loop containing nucleoside triphosphate hydrolases"/>
    <property type="match status" value="1"/>
</dbReference>
<dbReference type="InParanoid" id="A0A151ZHU3"/>
<evidence type="ECO:0000259" key="3">
    <source>
        <dbReference type="Pfam" id="PF00350"/>
    </source>
</evidence>
<dbReference type="STRING" id="361077.A0A151ZHU3"/>
<name>A0A151ZHU3_TIELA</name>
<organism evidence="4 5">
    <name type="scientific">Tieghemostelium lacteum</name>
    <name type="common">Slime mold</name>
    <name type="synonym">Dictyostelium lacteum</name>
    <dbReference type="NCBI Taxonomy" id="361077"/>
    <lineage>
        <taxon>Eukaryota</taxon>
        <taxon>Amoebozoa</taxon>
        <taxon>Evosea</taxon>
        <taxon>Eumycetozoa</taxon>
        <taxon>Dictyostelia</taxon>
        <taxon>Dictyosteliales</taxon>
        <taxon>Raperosteliaceae</taxon>
        <taxon>Tieghemostelium</taxon>
    </lineage>
</organism>
<feature type="transmembrane region" description="Helical" evidence="2">
    <location>
        <begin position="613"/>
        <end position="630"/>
    </location>
</feature>
<evidence type="ECO:0000256" key="1">
    <source>
        <dbReference type="SAM" id="Coils"/>
    </source>
</evidence>
<evidence type="ECO:0000313" key="4">
    <source>
        <dbReference type="EMBL" id="KYQ93485.1"/>
    </source>
</evidence>
<dbReference type="AlphaFoldDB" id="A0A151ZHU3"/>
<dbReference type="NCBIfam" id="TIGR00231">
    <property type="entry name" value="small_GTP"/>
    <property type="match status" value="1"/>
</dbReference>
<accession>A0A151ZHU3</accession>
<evidence type="ECO:0000313" key="5">
    <source>
        <dbReference type="Proteomes" id="UP000076078"/>
    </source>
</evidence>
<keyword evidence="1" id="KW-0175">Coiled coil</keyword>
<dbReference type="InterPro" id="IPR045063">
    <property type="entry name" value="Dynamin_N"/>
</dbReference>
<dbReference type="PANTHER" id="PTHR43681:SF1">
    <property type="entry name" value="SARCALUMENIN"/>
    <property type="match status" value="1"/>
</dbReference>
<comment type="caution">
    <text evidence="4">The sequence shown here is derived from an EMBL/GenBank/DDBJ whole genome shotgun (WGS) entry which is preliminary data.</text>
</comment>
<keyword evidence="2" id="KW-0472">Membrane</keyword>
<dbReference type="Proteomes" id="UP000076078">
    <property type="component" value="Unassembled WGS sequence"/>
</dbReference>
<feature type="domain" description="Dynamin N-terminal" evidence="3">
    <location>
        <begin position="162"/>
        <end position="210"/>
    </location>
</feature>
<dbReference type="InterPro" id="IPR005225">
    <property type="entry name" value="Small_GTP-bd"/>
</dbReference>
<sequence>MITSMISKKHNYDLLKSIKSIVSLSPKPIISSNYRKFSTTTTGKISTLKINNNINNIKLLSNNKFLYNNNNNKYYSTTSNTSTGQEQILRKVVTTEQQEIFKKNYNLIESIYKDLNEFEDSNISPLASVNQQVTIEKDRKLQESLRLLKDSLEQLKDSLFLLVVVGEFNSGKSSFLNALLGNQFLKEGITPTTSRINILKYGDKQQHRQVASGLSDEDHEVIQLPVSWLKDISLVDTPGTNAVIKGHQEITEHFIPKSDLVLFVTSVDRAFSESEAKFLSQIKQWGKKIIVVLSKADLVDRNPLASNPKADLDEVIKFIQENFKAQLGVVPVVFPVSSKLALKGKLEVSSQPSTQSLQQFNEKLSANTHWQSSRFSELEQYILHSLDSTQRTKLKLLNPLGVATNILDQFALELHSRNKVLSIDIQTVRQVSEQLDHFQKEIKEDFQHHLDRIENILLKMETRADKFLDDQIKLGNIMSLLRGNEVKHLFERDVIGATSHDIELQMSSMIDWIVDKNIKQWKSIMDHINQRSSSRLEKVIGTVNKGSNEFLYNRQTLLSSMGTHTTQALGKYNKDVESTKVHSDIKSAIYQTAAVEMGAVGIATFIATSLLDLTGILGVGALALGGLAILPMKKAALKKSVHSKIQDLRLNLEQIISSHFENEMENGISKIKASISPYSSYINFEVNKLKSYQDKIDQYQDKIKSQKFEIEQLK</sequence>
<dbReference type="OrthoDB" id="8927528at2759"/>
<dbReference type="CDD" id="cd09912">
    <property type="entry name" value="DLP_2"/>
    <property type="match status" value="1"/>
</dbReference>